<organism evidence="3 4">
    <name type="scientific">Cyanobium gracile UHCC 0139</name>
    <dbReference type="NCBI Taxonomy" id="3110308"/>
    <lineage>
        <taxon>Bacteria</taxon>
        <taxon>Bacillati</taxon>
        <taxon>Cyanobacteriota</taxon>
        <taxon>Cyanophyceae</taxon>
        <taxon>Synechococcales</taxon>
        <taxon>Prochlorococcaceae</taxon>
        <taxon>Cyanobium</taxon>
    </lineage>
</organism>
<reference evidence="3 4" key="1">
    <citation type="submission" date="2023-12" db="EMBL/GenBank/DDBJ databases">
        <title>Baltic Sea Cyanobacteria.</title>
        <authorList>
            <person name="Delbaje E."/>
            <person name="Fewer D.P."/>
            <person name="Shishido T.K."/>
        </authorList>
    </citation>
    <scope>NUCLEOTIDE SEQUENCE [LARGE SCALE GENOMIC DNA]</scope>
    <source>
        <strain evidence="3 4">UHCC 0139</strain>
    </source>
</reference>
<sequence length="332" mass="34532">MAAARHILLTGGNSGIGFEAAVLLCRAGHRLTLPCRDRASAEAAGRRVLERAGAGTAPVPEVCDLADLESVRSCAAALRARGGIPIDTLVLNAGLQYAGASEPRRTAQGHELSFGVNHLGHFLLAHQLGPLLAAGRSPRLVVTASEVHDPATAGGKVGAAAGLGELAGLVPGQGTTMVNGAAPFNADKAYKDSKLCNVLFAREFARRLEARGTPAPVIAWSPGLVIPPTSEGGFWRYSRQSNELGQRLFALAARSLLRLTESVENAGALLAALAVDDAYATSGFTYLRNRVTAPGRHVFEASATSPEGQDPDLARRLWEASAALVGVEADQP</sequence>
<comment type="similarity">
    <text evidence="1">Belongs to the short-chain dehydrogenases/reductases (SDR) family.</text>
</comment>
<dbReference type="PANTHER" id="PTHR24320:SF152">
    <property type="entry name" value="SHORT-CHAIN DEHYDROGENASE_REDUCTASE FAMILY PROTEIN"/>
    <property type="match status" value="1"/>
</dbReference>
<protein>
    <submittedName>
        <fullName evidence="3">SDR family NAD(P)-dependent oxidoreductase</fullName>
    </submittedName>
</protein>
<keyword evidence="4" id="KW-1185">Reference proteome</keyword>
<name>A0ABU5RTG9_9CYAN</name>
<evidence type="ECO:0000256" key="2">
    <source>
        <dbReference type="ARBA" id="ARBA00023002"/>
    </source>
</evidence>
<accession>A0ABU5RTG9</accession>
<dbReference type="EMBL" id="JAYGHX010000003">
    <property type="protein sequence ID" value="MEA5391032.1"/>
    <property type="molecule type" value="Genomic_DNA"/>
</dbReference>
<dbReference type="InterPro" id="IPR036291">
    <property type="entry name" value="NAD(P)-bd_dom_sf"/>
</dbReference>
<dbReference type="PANTHER" id="PTHR24320">
    <property type="entry name" value="RETINOL DEHYDROGENASE"/>
    <property type="match status" value="1"/>
</dbReference>
<evidence type="ECO:0000313" key="3">
    <source>
        <dbReference type="EMBL" id="MEA5391032.1"/>
    </source>
</evidence>
<comment type="caution">
    <text evidence="3">The sequence shown here is derived from an EMBL/GenBank/DDBJ whole genome shotgun (WGS) entry which is preliminary data.</text>
</comment>
<gene>
    <name evidence="3" type="ORF">VB738_07125</name>
</gene>
<dbReference type="Proteomes" id="UP001304461">
    <property type="component" value="Unassembled WGS sequence"/>
</dbReference>
<keyword evidence="2" id="KW-0560">Oxidoreductase</keyword>
<dbReference type="InterPro" id="IPR002347">
    <property type="entry name" value="SDR_fam"/>
</dbReference>
<dbReference type="Pfam" id="PF00106">
    <property type="entry name" value="adh_short"/>
    <property type="match status" value="1"/>
</dbReference>
<evidence type="ECO:0000313" key="4">
    <source>
        <dbReference type="Proteomes" id="UP001304461"/>
    </source>
</evidence>
<dbReference type="RefSeq" id="WP_323305079.1">
    <property type="nucleotide sequence ID" value="NZ_JAYGHX010000003.1"/>
</dbReference>
<dbReference type="Gene3D" id="3.40.50.720">
    <property type="entry name" value="NAD(P)-binding Rossmann-like Domain"/>
    <property type="match status" value="1"/>
</dbReference>
<proteinExistence type="inferred from homology"/>
<evidence type="ECO:0000256" key="1">
    <source>
        <dbReference type="ARBA" id="ARBA00006484"/>
    </source>
</evidence>
<dbReference type="SUPFAM" id="SSF51735">
    <property type="entry name" value="NAD(P)-binding Rossmann-fold domains"/>
    <property type="match status" value="1"/>
</dbReference>